<evidence type="ECO:0000256" key="3">
    <source>
        <dbReference type="ARBA" id="ARBA00022801"/>
    </source>
</evidence>
<dbReference type="GO" id="GO:0016787">
    <property type="term" value="F:hydrolase activity"/>
    <property type="evidence" value="ECO:0007669"/>
    <property type="project" value="UniProtKB-KW"/>
</dbReference>
<feature type="region of interest" description="Disordered" evidence="4">
    <location>
        <begin position="184"/>
        <end position="305"/>
    </location>
</feature>
<sequence length="925" mass="100323">MTTATTTMIPTFAIEETLLHKNDDDVDPCQCMDVAGETIGESPRNHHHHHYRHHGGDYGEGRYRSLVIDSGAIIKGSSLFTFPSSSSSSSSSFHHAGLLQCADNYYTVPGVLREIRDVESRRRFDEFKSRLSSLRDGAALMIRIPSDVAMRAVSDFARKTGDYARLSDVDLQVLGLLYDLEGEANSGSGGDNGGAGPGGVGRHVRRVPRGWHARKNAVTREGGGSSGAKDGTSVTGNTASSGNHVVNDEVDDVPPSYDAGPPPSPHGDANGVVDASLVDYDDSDEEDSDEDDVVNDNEENYREDDGRVVVSATNTEMIHDDARGGAKTMKSWALIVDPVGASTIPLVDYSIGTRMTTTTTTTTTGGGDEGGRVGKGDERSSMAKAEAECGQFDDASSEEGGDYDRVQEDGEARVAGESNPRFDDNDYDDNDNDASSSSYSSSKAGEDEALEIANANSDDELPSDEECDVYVLEPHEAAYYKRLRDEKAMKDRARKRTEGGVSPRGGREEEEKPKQEKEDEGDRVGPIDGGRRGATTSKDDWRKEEEERKRMALRPMVNGRPVVDASYNSFRRYRDVVSAGGSAAAAKIAKGRDVEEGRKGDGSSFSGEIKVDALVASGAGVDANEDERSTNNDIYKSRILGASAALLAQSDSAGCFPSEMTAEDDDGEGWVTSIRDIRAMKAAGSLDPNVRPPSSSFPSHIDDRCRSNAGGARDGRRIIGPPIHMRAACATTDFAMQNVILQMNLELVTVDGARVHRLKTWVTRCGACFTVYAGEEREKAGGRLFCYRCGSNMMQRIACSVDRGTGRLKLHMKKNYRVNTRGTKFSLPKPGKCNKYEGDLLLAEDQLLYGAWNQKVRMGKSKSSGQSIFGSDLASDLGCIADLTKRDDIKVGFGRRNPNSTKFGRERRGKKKKNVTEKACGLRRY</sequence>
<reference evidence="7 8" key="1">
    <citation type="submission" date="2024-10" db="EMBL/GenBank/DDBJ databases">
        <title>Updated reference genomes for cyclostephanoid diatoms.</title>
        <authorList>
            <person name="Roberts W.R."/>
            <person name="Alverson A.J."/>
        </authorList>
    </citation>
    <scope>NUCLEOTIDE SEQUENCE [LARGE SCALE GENOMIC DNA]</scope>
    <source>
        <strain evidence="7 8">AJA228-03</strain>
    </source>
</reference>
<keyword evidence="1" id="KW-0540">Nuclease</keyword>
<evidence type="ECO:0000256" key="2">
    <source>
        <dbReference type="ARBA" id="ARBA00022723"/>
    </source>
</evidence>
<dbReference type="InterPro" id="IPR014881">
    <property type="entry name" value="NOB1_Zn-bd"/>
</dbReference>
<protein>
    <submittedName>
        <fullName evidence="7">Uncharacterized protein</fullName>
    </submittedName>
</protein>
<evidence type="ECO:0000256" key="4">
    <source>
        <dbReference type="SAM" id="MobiDB-lite"/>
    </source>
</evidence>
<evidence type="ECO:0000259" key="5">
    <source>
        <dbReference type="Pfam" id="PF08772"/>
    </source>
</evidence>
<dbReference type="Pfam" id="PF17146">
    <property type="entry name" value="PIN_6"/>
    <property type="match status" value="1"/>
</dbReference>
<dbReference type="InterPro" id="IPR036283">
    <property type="entry name" value="NOB1_Zf-like_sf"/>
</dbReference>
<dbReference type="PANTHER" id="PTHR12814:SF2">
    <property type="entry name" value="RNA-BINDING PROTEIN NOB1"/>
    <property type="match status" value="1"/>
</dbReference>
<feature type="region of interest" description="Disordered" evidence="4">
    <location>
        <begin position="894"/>
        <end position="915"/>
    </location>
</feature>
<keyword evidence="3" id="KW-0378">Hydrolase</keyword>
<dbReference type="AlphaFoldDB" id="A0ABD3RFS4"/>
<dbReference type="Proteomes" id="UP001530377">
    <property type="component" value="Unassembled WGS sequence"/>
</dbReference>
<dbReference type="Pfam" id="PF08772">
    <property type="entry name" value="Zn_ribbon_NOB1"/>
    <property type="match status" value="1"/>
</dbReference>
<feature type="compositionally biased region" description="Basic and acidic residues" evidence="4">
    <location>
        <begin position="505"/>
        <end position="548"/>
    </location>
</feature>
<feature type="domain" description="Ribonuclease PIN" evidence="6">
    <location>
        <begin position="66"/>
        <end position="180"/>
    </location>
</feature>
<feature type="region of interest" description="Disordered" evidence="4">
    <location>
        <begin position="357"/>
        <end position="548"/>
    </location>
</feature>
<feature type="domain" description="Nin one binding (NOB1) Zn-ribbon-like" evidence="5">
    <location>
        <begin position="755"/>
        <end position="830"/>
    </location>
</feature>
<feature type="compositionally biased region" description="Acidic residues" evidence="4">
    <location>
        <begin position="279"/>
        <end position="298"/>
    </location>
</feature>
<evidence type="ECO:0000259" key="6">
    <source>
        <dbReference type="Pfam" id="PF17146"/>
    </source>
</evidence>
<dbReference type="EMBL" id="JALLPB020000240">
    <property type="protein sequence ID" value="KAL3811733.1"/>
    <property type="molecule type" value="Genomic_DNA"/>
</dbReference>
<name>A0ABD3RFS4_9STRA</name>
<dbReference type="InterPro" id="IPR033411">
    <property type="entry name" value="Ribonuclease_PIN"/>
</dbReference>
<feature type="compositionally biased region" description="Acidic residues" evidence="4">
    <location>
        <begin position="457"/>
        <end position="468"/>
    </location>
</feature>
<organism evidence="7 8">
    <name type="scientific">Cyclostephanos tholiformis</name>
    <dbReference type="NCBI Taxonomy" id="382380"/>
    <lineage>
        <taxon>Eukaryota</taxon>
        <taxon>Sar</taxon>
        <taxon>Stramenopiles</taxon>
        <taxon>Ochrophyta</taxon>
        <taxon>Bacillariophyta</taxon>
        <taxon>Coscinodiscophyceae</taxon>
        <taxon>Thalassiosirophycidae</taxon>
        <taxon>Stephanodiscales</taxon>
        <taxon>Stephanodiscaceae</taxon>
        <taxon>Cyclostephanos</taxon>
    </lineage>
</organism>
<evidence type="ECO:0000256" key="1">
    <source>
        <dbReference type="ARBA" id="ARBA00022722"/>
    </source>
</evidence>
<feature type="compositionally biased region" description="Basic and acidic residues" evidence="4">
    <location>
        <begin position="473"/>
        <end position="491"/>
    </location>
</feature>
<proteinExistence type="predicted"/>
<evidence type="ECO:0000313" key="7">
    <source>
        <dbReference type="EMBL" id="KAL3811733.1"/>
    </source>
</evidence>
<dbReference type="SUPFAM" id="SSF144206">
    <property type="entry name" value="NOB1 zinc finger-like"/>
    <property type="match status" value="1"/>
</dbReference>
<dbReference type="Gene3D" id="6.20.210.10">
    <property type="entry name" value="Nin one binding (NOB1), Zn-ribbon-like"/>
    <property type="match status" value="1"/>
</dbReference>
<feature type="compositionally biased region" description="Basic residues" evidence="4">
    <location>
        <begin position="202"/>
        <end position="217"/>
    </location>
</feature>
<keyword evidence="8" id="KW-1185">Reference proteome</keyword>
<dbReference type="InterPro" id="IPR039907">
    <property type="entry name" value="NOB1"/>
</dbReference>
<feature type="compositionally biased region" description="Gly residues" evidence="4">
    <location>
        <begin position="187"/>
        <end position="201"/>
    </location>
</feature>
<feature type="compositionally biased region" description="Basic and acidic residues" evidence="4">
    <location>
        <begin position="369"/>
        <end position="387"/>
    </location>
</feature>
<feature type="compositionally biased region" description="Polar residues" evidence="4">
    <location>
        <begin position="232"/>
        <end position="244"/>
    </location>
</feature>
<gene>
    <name evidence="7" type="ORF">ACHAXA_000235</name>
</gene>
<accession>A0ABD3RFS4</accession>
<dbReference type="GO" id="GO:0004518">
    <property type="term" value="F:nuclease activity"/>
    <property type="evidence" value="ECO:0007669"/>
    <property type="project" value="UniProtKB-KW"/>
</dbReference>
<dbReference type="Gene3D" id="3.40.50.1010">
    <property type="entry name" value="5'-nuclease"/>
    <property type="match status" value="1"/>
</dbReference>
<comment type="caution">
    <text evidence="7">The sequence shown here is derived from an EMBL/GenBank/DDBJ whole genome shotgun (WGS) entry which is preliminary data.</text>
</comment>
<dbReference type="CDD" id="cd09876">
    <property type="entry name" value="PIN_Nob1-like"/>
    <property type="match status" value="1"/>
</dbReference>
<keyword evidence="2" id="KW-0479">Metal-binding</keyword>
<feature type="compositionally biased region" description="Low complexity" evidence="4">
    <location>
        <begin position="433"/>
        <end position="442"/>
    </location>
</feature>
<dbReference type="PANTHER" id="PTHR12814">
    <property type="entry name" value="RNA-BINDING PROTEIN NOB1"/>
    <property type="match status" value="1"/>
</dbReference>
<feature type="compositionally biased region" description="Basic and acidic residues" evidence="4">
    <location>
        <begin position="402"/>
        <end position="424"/>
    </location>
</feature>
<evidence type="ECO:0000313" key="8">
    <source>
        <dbReference type="Proteomes" id="UP001530377"/>
    </source>
</evidence>
<dbReference type="GO" id="GO:0046872">
    <property type="term" value="F:metal ion binding"/>
    <property type="evidence" value="ECO:0007669"/>
    <property type="project" value="UniProtKB-KW"/>
</dbReference>